<dbReference type="SUPFAM" id="SSF53756">
    <property type="entry name" value="UDP-Glycosyltransferase/glycogen phosphorylase"/>
    <property type="match status" value="1"/>
</dbReference>
<dbReference type="GO" id="GO:0016740">
    <property type="term" value="F:transferase activity"/>
    <property type="evidence" value="ECO:0007669"/>
    <property type="project" value="UniProtKB-KW"/>
</dbReference>
<dbReference type="SUPFAM" id="SSF53448">
    <property type="entry name" value="Nucleotide-diphospho-sugar transferases"/>
    <property type="match status" value="1"/>
</dbReference>
<sequence length="1292" mass="151254">MNINTCDAKIGIAITTLDRYDIFEQCITNMIKYKTSNMKIIVVDDFSSEGISQQNELLCLRKDIKYIKNTSRKGINKSKNICLEYLEDCDYIFLFDNDIWPVINKWHEPWIDVSNTTNIHLLDYGYDIYDDNGSIPNKLTIIGQISSVNNIKLASCSYPMGHMIFMTKYCLERIGGIDPSYKIYGAEHQGLSQRAFNYGLTRNYKYVTLPDHIHDFHSMDRLKINNIASSIEKSVKRQLIRINSSIYEDVDMNSMDYKLFKKTNCVITTYLTKRQGTLSHSGMSPNNELFIERWYEYILKHNLLGIILYDELDSSFIKNCTSKNVKFVKVEKNNCYPASNYKLIVLNEFITKYIEYLNNVIYMDFTDTIINEETNIFSYLFPNDKLILQKCSNRSHELKNQYNFISSDANICTDIVNIYDTKFIAGKANLIKEITREFSILTKEYGKIIASTDLLLFNHVIHQKKNDVTVTDSTRGHRIGIGIIITTNTIGTTNTIDTTNTNINNTINHFISNRPENSFVVILNTNPNEADKEIINKCVKNDIKYYKYPVTNTAQLKNKCIELLDHCDFIFLFDENIYPATHNWYKLYIESYYDTGIHHFYHHDLISSNSLNGSNIDSTNSRINNSDVEISNQISTKNFMMFITSQCVKKIGGMDIINQLYGQECSDFTDRIYDTINSHAKPGNYISLKYARQHFNVIPQNDIIEEKYNLRKYGGFRPYKKSDYILTTYLTTKDNKNCYSKENNNYSIIKNWFESITKINLNIIGIIFHDDLSNDFINLYQDTNIKFIKIDRNKYGSGYSANNYKFIIYDDFINIYEEYINGVIITELHTRITEEMITECNFNENKLYYYPTSSRIDIQKECNFIRQSIPGYNNYLNKSINSVLYTDRYFAGNITVIKKFIDKISKLIRLYGKVSTNINTEVFNFVIYTEMHNIDNMNNIDNVNNIDNMSVTIIKPRILLVTEYKTEKFAYNLISALENKYDQTLIIIGRYDKKLVNKYKSICDIYFTIKNVDFESYDIIIRTSNLLQIPFFTLKRNYKNYHNNCKNNCKYNKIRTVYIANELENPINKSQDSYIDDYLFTLSNNTLKYFPECEQQIKKMPDYHLMTNINVINNNNIKKELGIDADKKILLYVNNSLEPTKSMIFINLIKMISNEYVGLFVGDNIPNFIVSKNRIIFTKNQTDIVNYINICDYLIQLNKQEFFSPVIIKAAFMGKPFIMTKTGIANDFNDIELNTVPIDCTEQMIHDKIIMFDSNEDIKIRQINDVRNMIKANYNEKIFNNRWNKEITALLK</sequence>
<evidence type="ECO:0000259" key="1">
    <source>
        <dbReference type="Pfam" id="PF00535"/>
    </source>
</evidence>
<evidence type="ECO:0000313" key="2">
    <source>
        <dbReference type="EMBL" id="AYV76718.1"/>
    </source>
</evidence>
<name>A0A3G4ZPA3_9VIRU</name>
<feature type="domain" description="Glycosyltransferase 2-like" evidence="1">
    <location>
        <begin position="12"/>
        <end position="111"/>
    </location>
</feature>
<keyword evidence="2" id="KW-0808">Transferase</keyword>
<protein>
    <submittedName>
        <fullName evidence="2">Glycosyltransferase</fullName>
    </submittedName>
</protein>
<gene>
    <name evidence="2" type="ORF">Terrestrivirus12_21</name>
</gene>
<accession>A0A3G4ZPA3</accession>
<dbReference type="Gene3D" id="3.40.50.2000">
    <property type="entry name" value="Glycogen Phosphorylase B"/>
    <property type="match status" value="1"/>
</dbReference>
<dbReference type="Gene3D" id="3.90.550.10">
    <property type="entry name" value="Spore Coat Polysaccharide Biosynthesis Protein SpsA, Chain A"/>
    <property type="match status" value="1"/>
</dbReference>
<dbReference type="EMBL" id="MK071990">
    <property type="protein sequence ID" value="AYV76718.1"/>
    <property type="molecule type" value="Genomic_DNA"/>
</dbReference>
<dbReference type="Pfam" id="PF00535">
    <property type="entry name" value="Glycos_transf_2"/>
    <property type="match status" value="1"/>
</dbReference>
<proteinExistence type="predicted"/>
<reference evidence="2" key="1">
    <citation type="submission" date="2018-10" db="EMBL/GenBank/DDBJ databases">
        <title>Hidden diversity of soil giant viruses.</title>
        <authorList>
            <person name="Schulz F."/>
            <person name="Alteio L."/>
            <person name="Goudeau D."/>
            <person name="Ryan E.M."/>
            <person name="Malmstrom R.R."/>
            <person name="Blanchard J."/>
            <person name="Woyke T."/>
        </authorList>
    </citation>
    <scope>NUCLEOTIDE SEQUENCE</scope>
    <source>
        <strain evidence="2">TEV1</strain>
    </source>
</reference>
<dbReference type="InterPro" id="IPR029044">
    <property type="entry name" value="Nucleotide-diphossugar_trans"/>
</dbReference>
<organism evidence="2">
    <name type="scientific">Terrestrivirus sp</name>
    <dbReference type="NCBI Taxonomy" id="2487775"/>
    <lineage>
        <taxon>Viruses</taxon>
        <taxon>Varidnaviria</taxon>
        <taxon>Bamfordvirae</taxon>
        <taxon>Nucleocytoviricota</taxon>
        <taxon>Megaviricetes</taxon>
        <taxon>Imitervirales</taxon>
        <taxon>Mimiviridae</taxon>
        <taxon>Klosneuvirinae</taxon>
    </lineage>
</organism>
<dbReference type="InterPro" id="IPR001173">
    <property type="entry name" value="Glyco_trans_2-like"/>
</dbReference>